<evidence type="ECO:0000313" key="4">
    <source>
        <dbReference type="Proteomes" id="UP000076842"/>
    </source>
</evidence>
<dbReference type="InterPro" id="IPR049203">
    <property type="entry name" value="DUF6818"/>
</dbReference>
<dbReference type="AlphaFoldDB" id="A0A165FVN7"/>
<feature type="region of interest" description="Disordered" evidence="1">
    <location>
        <begin position="231"/>
        <end position="260"/>
    </location>
</feature>
<dbReference type="PANTHER" id="PTHR34409:SF1">
    <property type="entry name" value="MYB-LIKE DOMAIN-CONTAINING PROTEIN"/>
    <property type="match status" value="1"/>
</dbReference>
<keyword evidence="4" id="KW-1185">Reference proteome</keyword>
<evidence type="ECO:0000259" key="2">
    <source>
        <dbReference type="Pfam" id="PF20681"/>
    </source>
</evidence>
<dbReference type="PANTHER" id="PTHR34409">
    <property type="entry name" value="SET DOMAIN-CONTAINING PROTEIN"/>
    <property type="match status" value="1"/>
</dbReference>
<evidence type="ECO:0000313" key="3">
    <source>
        <dbReference type="EMBL" id="KZT57257.1"/>
    </source>
</evidence>
<dbReference type="EMBL" id="KV423966">
    <property type="protein sequence ID" value="KZT57257.1"/>
    <property type="molecule type" value="Genomic_DNA"/>
</dbReference>
<feature type="compositionally biased region" description="Polar residues" evidence="1">
    <location>
        <begin position="44"/>
        <end position="55"/>
    </location>
</feature>
<accession>A0A165FVN7</accession>
<evidence type="ECO:0000256" key="1">
    <source>
        <dbReference type="SAM" id="MobiDB-lite"/>
    </source>
</evidence>
<reference evidence="3 4" key="1">
    <citation type="journal article" date="2016" name="Mol. Biol. Evol.">
        <title>Comparative Genomics of Early-Diverging Mushroom-Forming Fungi Provides Insights into the Origins of Lignocellulose Decay Capabilities.</title>
        <authorList>
            <person name="Nagy L.G."/>
            <person name="Riley R."/>
            <person name="Tritt A."/>
            <person name="Adam C."/>
            <person name="Daum C."/>
            <person name="Floudas D."/>
            <person name="Sun H."/>
            <person name="Yadav J.S."/>
            <person name="Pangilinan J."/>
            <person name="Larsson K.H."/>
            <person name="Matsuura K."/>
            <person name="Barry K."/>
            <person name="Labutti K."/>
            <person name="Kuo R."/>
            <person name="Ohm R.A."/>
            <person name="Bhattacharya S.S."/>
            <person name="Shirouzu T."/>
            <person name="Yoshinaga Y."/>
            <person name="Martin F.M."/>
            <person name="Grigoriev I.V."/>
            <person name="Hibbett D.S."/>
        </authorList>
    </citation>
    <scope>NUCLEOTIDE SEQUENCE [LARGE SCALE GENOMIC DNA]</scope>
    <source>
        <strain evidence="3 4">HHB12733</strain>
    </source>
</reference>
<dbReference type="Pfam" id="PF20681">
    <property type="entry name" value="DUF6818"/>
    <property type="match status" value="1"/>
</dbReference>
<dbReference type="InParanoid" id="A0A165FVN7"/>
<name>A0A165FVN7_9BASI</name>
<sequence>MSGSSFRAPSPTPTPSYVPSTFPQPSATYVAPTAPFATPGYASQWGSGSPYSRSPRTMPDSPQLDADGFPRTLDDLRSYAMASEPVAHAAQDAQPATTTRKRKATKAVAEGAPDAKKTPKGGRGSGVRNFSMAELQELIELIESHRPIGSDGWEAVMAGMQTYWASEGMDARTPESLRRKFAELARKPKPTGDGEMPDLIRRAKDVDREIQNDVHMGNLQDDEDVEEVIPWSPSDREDAPGPAQPARGSHTPSTSANDDVLLRQRRHVTHGTKSSGRPSQTATLLANVSRAFDPDAQTERMQRRESIRAERSLFQSEISSLQAQLRDKQYELVTVSMEKDKLIESLRTQVLQDARALLVVQGELDVAKAKLEMQERMRTMMMGMGNMGQLIAHSMSLSPQEGAHSSSTTM</sequence>
<feature type="domain" description="DUF6818" evidence="2">
    <location>
        <begin position="147"/>
        <end position="226"/>
    </location>
</feature>
<gene>
    <name evidence="3" type="ORF">CALCODRAFT_483332</name>
</gene>
<feature type="region of interest" description="Disordered" evidence="1">
    <location>
        <begin position="1"/>
        <end position="127"/>
    </location>
</feature>
<protein>
    <recommendedName>
        <fullName evidence="2">DUF6818 domain-containing protein</fullName>
    </recommendedName>
</protein>
<proteinExistence type="predicted"/>
<dbReference type="Proteomes" id="UP000076842">
    <property type="component" value="Unassembled WGS sequence"/>
</dbReference>
<dbReference type="STRING" id="1353952.A0A165FVN7"/>
<dbReference type="OrthoDB" id="99432at2759"/>
<organism evidence="3 4">
    <name type="scientific">Calocera cornea HHB12733</name>
    <dbReference type="NCBI Taxonomy" id="1353952"/>
    <lineage>
        <taxon>Eukaryota</taxon>
        <taxon>Fungi</taxon>
        <taxon>Dikarya</taxon>
        <taxon>Basidiomycota</taxon>
        <taxon>Agaricomycotina</taxon>
        <taxon>Dacrymycetes</taxon>
        <taxon>Dacrymycetales</taxon>
        <taxon>Dacrymycetaceae</taxon>
        <taxon>Calocera</taxon>
    </lineage>
</organism>